<feature type="region of interest" description="Disordered" evidence="1">
    <location>
        <begin position="1"/>
        <end position="38"/>
    </location>
</feature>
<sequence>MERPDNVGDREDQSNSNGNEEIQLGSTRNQRNPLDPSWTEMARYGRDAAVLWPRRGNCSTHSGSCLDAI</sequence>
<dbReference type="AlphaFoldDB" id="A0A183KP48"/>
<gene>
    <name evidence="2" type="ORF">SCUD_LOCUS16828</name>
</gene>
<feature type="compositionally biased region" description="Polar residues" evidence="1">
    <location>
        <begin position="14"/>
        <end position="32"/>
    </location>
</feature>
<feature type="compositionally biased region" description="Basic and acidic residues" evidence="1">
    <location>
        <begin position="1"/>
        <end position="13"/>
    </location>
</feature>
<evidence type="ECO:0000313" key="3">
    <source>
        <dbReference type="Proteomes" id="UP000279833"/>
    </source>
</evidence>
<dbReference type="EMBL" id="UZAK01039099">
    <property type="protein sequence ID" value="VDP62296.1"/>
    <property type="molecule type" value="Genomic_DNA"/>
</dbReference>
<evidence type="ECO:0000313" key="4">
    <source>
        <dbReference type="WBParaSite" id="SCUD_0001683101-mRNA-1"/>
    </source>
</evidence>
<reference evidence="4" key="1">
    <citation type="submission" date="2016-06" db="UniProtKB">
        <authorList>
            <consortium name="WormBaseParasite"/>
        </authorList>
    </citation>
    <scope>IDENTIFICATION</scope>
</reference>
<protein>
    <submittedName>
        <fullName evidence="2 4">Uncharacterized protein</fullName>
    </submittedName>
</protein>
<evidence type="ECO:0000313" key="2">
    <source>
        <dbReference type="EMBL" id="VDP62296.1"/>
    </source>
</evidence>
<reference evidence="2 3" key="2">
    <citation type="submission" date="2018-11" db="EMBL/GenBank/DDBJ databases">
        <authorList>
            <consortium name="Pathogen Informatics"/>
        </authorList>
    </citation>
    <scope>NUCLEOTIDE SEQUENCE [LARGE SCALE GENOMIC DNA]</scope>
    <source>
        <strain evidence="2">Dakar</strain>
        <strain evidence="3">Dakar, Senegal</strain>
    </source>
</reference>
<name>A0A183KP48_9TREM</name>
<organism evidence="4">
    <name type="scientific">Schistosoma curassoni</name>
    <dbReference type="NCBI Taxonomy" id="6186"/>
    <lineage>
        <taxon>Eukaryota</taxon>
        <taxon>Metazoa</taxon>
        <taxon>Spiralia</taxon>
        <taxon>Lophotrochozoa</taxon>
        <taxon>Platyhelminthes</taxon>
        <taxon>Trematoda</taxon>
        <taxon>Digenea</taxon>
        <taxon>Strigeidida</taxon>
        <taxon>Schistosomatoidea</taxon>
        <taxon>Schistosomatidae</taxon>
        <taxon>Schistosoma</taxon>
    </lineage>
</organism>
<evidence type="ECO:0000256" key="1">
    <source>
        <dbReference type="SAM" id="MobiDB-lite"/>
    </source>
</evidence>
<accession>A0A183KP48</accession>
<proteinExistence type="predicted"/>
<dbReference type="Proteomes" id="UP000279833">
    <property type="component" value="Unassembled WGS sequence"/>
</dbReference>
<dbReference type="WBParaSite" id="SCUD_0001683101-mRNA-1">
    <property type="protein sequence ID" value="SCUD_0001683101-mRNA-1"/>
    <property type="gene ID" value="SCUD_0001683101"/>
</dbReference>
<keyword evidence="3" id="KW-1185">Reference proteome</keyword>